<sequence>MKKLWLDYNKKKGIPGNVQTQVVQDERKQNGVAGNSNGDGSREGSYFNAADIGRGEMQVFADDGEKGKDGEETG</sequence>
<dbReference type="EMBL" id="CM042014">
    <property type="protein sequence ID" value="KAI3723863.1"/>
    <property type="molecule type" value="Genomic_DNA"/>
</dbReference>
<reference evidence="2" key="1">
    <citation type="journal article" date="2022" name="Mol. Ecol. Resour.">
        <title>The genomes of chicory, endive, great burdock and yacon provide insights into Asteraceae palaeo-polyploidization history and plant inulin production.</title>
        <authorList>
            <person name="Fan W."/>
            <person name="Wang S."/>
            <person name="Wang H."/>
            <person name="Wang A."/>
            <person name="Jiang F."/>
            <person name="Liu H."/>
            <person name="Zhao H."/>
            <person name="Xu D."/>
            <person name="Zhang Y."/>
        </authorList>
    </citation>
    <scope>NUCLEOTIDE SEQUENCE [LARGE SCALE GENOMIC DNA]</scope>
    <source>
        <strain evidence="2">cv. Punajuju</strain>
    </source>
</reference>
<evidence type="ECO:0000313" key="2">
    <source>
        <dbReference type="Proteomes" id="UP001055811"/>
    </source>
</evidence>
<gene>
    <name evidence="1" type="ORF">L2E82_35624</name>
</gene>
<organism evidence="1 2">
    <name type="scientific">Cichorium intybus</name>
    <name type="common">Chicory</name>
    <dbReference type="NCBI Taxonomy" id="13427"/>
    <lineage>
        <taxon>Eukaryota</taxon>
        <taxon>Viridiplantae</taxon>
        <taxon>Streptophyta</taxon>
        <taxon>Embryophyta</taxon>
        <taxon>Tracheophyta</taxon>
        <taxon>Spermatophyta</taxon>
        <taxon>Magnoliopsida</taxon>
        <taxon>eudicotyledons</taxon>
        <taxon>Gunneridae</taxon>
        <taxon>Pentapetalae</taxon>
        <taxon>asterids</taxon>
        <taxon>campanulids</taxon>
        <taxon>Asterales</taxon>
        <taxon>Asteraceae</taxon>
        <taxon>Cichorioideae</taxon>
        <taxon>Cichorieae</taxon>
        <taxon>Cichoriinae</taxon>
        <taxon>Cichorium</taxon>
    </lineage>
</organism>
<evidence type="ECO:0000313" key="1">
    <source>
        <dbReference type="EMBL" id="KAI3723863.1"/>
    </source>
</evidence>
<dbReference type="Proteomes" id="UP001055811">
    <property type="component" value="Linkage Group LG06"/>
</dbReference>
<reference evidence="1 2" key="2">
    <citation type="journal article" date="2022" name="Mol. Ecol. Resour.">
        <title>The genomes of chicory, endive, great burdock and yacon provide insights into Asteraceae paleo-polyploidization history and plant inulin production.</title>
        <authorList>
            <person name="Fan W."/>
            <person name="Wang S."/>
            <person name="Wang H."/>
            <person name="Wang A."/>
            <person name="Jiang F."/>
            <person name="Liu H."/>
            <person name="Zhao H."/>
            <person name="Xu D."/>
            <person name="Zhang Y."/>
        </authorList>
    </citation>
    <scope>NUCLEOTIDE SEQUENCE [LARGE SCALE GENOMIC DNA]</scope>
    <source>
        <strain evidence="2">cv. Punajuju</strain>
        <tissue evidence="1">Leaves</tissue>
    </source>
</reference>
<keyword evidence="2" id="KW-1185">Reference proteome</keyword>
<protein>
    <submittedName>
        <fullName evidence="1">Uncharacterized protein</fullName>
    </submittedName>
</protein>
<comment type="caution">
    <text evidence="1">The sequence shown here is derived from an EMBL/GenBank/DDBJ whole genome shotgun (WGS) entry which is preliminary data.</text>
</comment>
<proteinExistence type="predicted"/>
<accession>A0ACB9BPK1</accession>
<name>A0ACB9BPK1_CICIN</name>